<feature type="domain" description="PH" evidence="11">
    <location>
        <begin position="408"/>
        <end position="509"/>
    </location>
</feature>
<dbReference type="PROSITE" id="PS50010">
    <property type="entry name" value="DH_2"/>
    <property type="match status" value="1"/>
</dbReference>
<keyword evidence="8" id="KW-0862">Zinc</keyword>
<dbReference type="PROSITE" id="PS50178">
    <property type="entry name" value="ZF_FYVE"/>
    <property type="match status" value="1"/>
</dbReference>
<name>A0A8C6VXY4_NOTFU</name>
<keyword evidence="5" id="KW-0479">Metal-binding</keyword>
<evidence type="ECO:0000256" key="6">
    <source>
        <dbReference type="ARBA" id="ARBA00022737"/>
    </source>
</evidence>
<organism evidence="14 15">
    <name type="scientific">Nothobranchius furzeri</name>
    <name type="common">Turquoise killifish</name>
    <dbReference type="NCBI Taxonomy" id="105023"/>
    <lineage>
        <taxon>Eukaryota</taxon>
        <taxon>Metazoa</taxon>
        <taxon>Chordata</taxon>
        <taxon>Craniata</taxon>
        <taxon>Vertebrata</taxon>
        <taxon>Euteleostomi</taxon>
        <taxon>Actinopterygii</taxon>
        <taxon>Neopterygii</taxon>
        <taxon>Teleostei</taxon>
        <taxon>Neoteleostei</taxon>
        <taxon>Acanthomorphata</taxon>
        <taxon>Ovalentaria</taxon>
        <taxon>Atherinomorphae</taxon>
        <taxon>Cyprinodontiformes</taxon>
        <taxon>Nothobranchiidae</taxon>
        <taxon>Nothobranchius</taxon>
    </lineage>
</organism>
<dbReference type="PROSITE" id="PS50003">
    <property type="entry name" value="PH_DOMAIN"/>
    <property type="match status" value="1"/>
</dbReference>
<dbReference type="InterPro" id="IPR051092">
    <property type="entry name" value="FYVE_RhoGEF_PH"/>
</dbReference>
<reference evidence="14" key="3">
    <citation type="submission" date="2025-09" db="UniProtKB">
        <authorList>
            <consortium name="Ensembl"/>
        </authorList>
    </citation>
    <scope>IDENTIFICATION</scope>
</reference>
<dbReference type="InterPro" id="IPR035941">
    <property type="entry name" value="FGD1-4_PH2"/>
</dbReference>
<dbReference type="CDD" id="cd00160">
    <property type="entry name" value="RhoGEF"/>
    <property type="match status" value="1"/>
</dbReference>
<dbReference type="PANTHER" id="PTHR12673:SF79">
    <property type="entry name" value="FYVE, RHOGEF AND PH DOMAIN-CONTAINING PROTEIN 1"/>
    <property type="match status" value="1"/>
</dbReference>
<dbReference type="SMART" id="SM00233">
    <property type="entry name" value="PH"/>
    <property type="match status" value="2"/>
</dbReference>
<evidence type="ECO:0000256" key="9">
    <source>
        <dbReference type="ARBA" id="ARBA00023212"/>
    </source>
</evidence>
<dbReference type="GO" id="GO:0007010">
    <property type="term" value="P:cytoskeleton organization"/>
    <property type="evidence" value="ECO:0007669"/>
    <property type="project" value="TreeGrafter"/>
</dbReference>
<dbReference type="InterPro" id="IPR035899">
    <property type="entry name" value="DBL_dom_sf"/>
</dbReference>
<dbReference type="GO" id="GO:0046847">
    <property type="term" value="P:filopodium assembly"/>
    <property type="evidence" value="ECO:0007669"/>
    <property type="project" value="TreeGrafter"/>
</dbReference>
<dbReference type="Pfam" id="PF22697">
    <property type="entry name" value="SOS1_NGEF_PH"/>
    <property type="match status" value="1"/>
</dbReference>
<evidence type="ECO:0000256" key="7">
    <source>
        <dbReference type="ARBA" id="ARBA00022771"/>
    </source>
</evidence>
<dbReference type="Pfam" id="PF00621">
    <property type="entry name" value="RhoGEF"/>
    <property type="match status" value="1"/>
</dbReference>
<evidence type="ECO:0000256" key="4">
    <source>
        <dbReference type="ARBA" id="ARBA00022658"/>
    </source>
</evidence>
<keyword evidence="4" id="KW-0344">Guanine-nucleotide releasing factor</keyword>
<dbReference type="Ensembl" id="ENSNFUT00015050562.1">
    <property type="protein sequence ID" value="ENSNFUP00015048456.1"/>
    <property type="gene ID" value="ENSNFUG00015022464.1"/>
</dbReference>
<gene>
    <name evidence="14" type="primary">FGD1</name>
</gene>
<dbReference type="CDD" id="cd13236">
    <property type="entry name" value="PH2_FGD1-4"/>
    <property type="match status" value="1"/>
</dbReference>
<dbReference type="InterPro" id="IPR001849">
    <property type="entry name" value="PH_domain"/>
</dbReference>
<dbReference type="FunFam" id="2.30.29.30:FF:000102">
    <property type="entry name" value="FYVE, RhoGEF and PH domain-containing protein 4"/>
    <property type="match status" value="1"/>
</dbReference>
<dbReference type="GO" id="GO:0005737">
    <property type="term" value="C:cytoplasm"/>
    <property type="evidence" value="ECO:0007669"/>
    <property type="project" value="TreeGrafter"/>
</dbReference>
<dbReference type="InterPro" id="IPR011993">
    <property type="entry name" value="PH-like_dom_sf"/>
</dbReference>
<evidence type="ECO:0000259" key="13">
    <source>
        <dbReference type="PROSITE" id="PS50178"/>
    </source>
</evidence>
<dbReference type="InterPro" id="IPR055251">
    <property type="entry name" value="SOS1_NGEF_PH"/>
</dbReference>
<reference evidence="14" key="1">
    <citation type="submission" date="2014-08" db="EMBL/GenBank/DDBJ databases">
        <authorList>
            <person name="Senf B."/>
            <person name="Petzold A."/>
            <person name="Downie B.R."/>
            <person name="Koch P."/>
            <person name="Platzer M."/>
        </authorList>
    </citation>
    <scope>NUCLEOTIDE SEQUENCE [LARGE SCALE GENOMIC DNA]</scope>
    <source>
        <strain evidence="14">GRZ</strain>
    </source>
</reference>
<dbReference type="InterPro" id="IPR000219">
    <property type="entry name" value="DH_dom"/>
</dbReference>
<dbReference type="AlphaFoldDB" id="A0A8C6VXY4"/>
<dbReference type="GO" id="GO:0005856">
    <property type="term" value="C:cytoskeleton"/>
    <property type="evidence" value="ECO:0007669"/>
    <property type="project" value="UniProtKB-SubCell"/>
</dbReference>
<dbReference type="SMART" id="SM00325">
    <property type="entry name" value="RhoGEF"/>
    <property type="match status" value="1"/>
</dbReference>
<dbReference type="Proteomes" id="UP000694548">
    <property type="component" value="Chromosome sgr15"/>
</dbReference>
<dbReference type="FunFam" id="3.30.40.10:FF:000061">
    <property type="entry name" value="FYVE, RhoGEF and PH domain containing 1"/>
    <property type="match status" value="1"/>
</dbReference>
<dbReference type="InterPro" id="IPR017455">
    <property type="entry name" value="Znf_FYVE-rel"/>
</dbReference>
<dbReference type="SUPFAM" id="SSF48065">
    <property type="entry name" value="DBL homology domain (DH-domain)"/>
    <property type="match status" value="1"/>
</dbReference>
<sequence length="517" mass="59479">MRGGVRGRGLSEEGDSDLDEEVELTLVLTPPKTDRQDSAELSVHQRVFNIANELLHTELTYVSKLHLLDQVFCARLMEEAQSRPFFPPDVIQGIFSNICSIYCFHQQFLLPALQKRMEEWDSNPRIGDILQKLAPFLKMYGEYVKNFDRAMELVNTWMERSSQFKTIIQEIQERMRKLLKVYELLGGEEDIVNPTNELIKEGHILKLSNKNGTTQDRYLILFNDRLLYCVPKLRLIGQKYGVRARIDVDGMELKEMSSAAVPRTFLVSGKQRSLELQARPSGDLWSCRYLRLGDNLFFVFSFQSCMELGKRAPTPIREKEVTLCMKCQEPFNSITKRRHHCKACGHVVCGKCSEFRARLSYDNNRTNRVCVDCYVTLVGVSPSPCGVSSSNQRRRSILEKQASLAAENSVICSFLHHMEKGSGRGWQKAWFVIPENEPLVLYIYGAPQDVKAQRSVPLIGFEISLPESCDRLERRHAFKISQSHLTLYFSAEGEELQRRWMDILSRLMKNNDEDLTG</sequence>
<dbReference type="Pfam" id="PF01363">
    <property type="entry name" value="FYVE"/>
    <property type="match status" value="1"/>
</dbReference>
<dbReference type="InterPro" id="IPR000306">
    <property type="entry name" value="Znf_FYVE"/>
</dbReference>
<dbReference type="SMART" id="SM00064">
    <property type="entry name" value="FYVE"/>
    <property type="match status" value="1"/>
</dbReference>
<dbReference type="Gene3D" id="2.30.29.30">
    <property type="entry name" value="Pleckstrin-homology domain (PH domain)/Phosphotyrosine-binding domain (PTB)"/>
    <property type="match status" value="2"/>
</dbReference>
<dbReference type="Gene3D" id="3.30.40.10">
    <property type="entry name" value="Zinc/RING finger domain, C3HC4 (zinc finger)"/>
    <property type="match status" value="1"/>
</dbReference>
<evidence type="ECO:0000256" key="1">
    <source>
        <dbReference type="ARBA" id="ARBA00004245"/>
    </source>
</evidence>
<dbReference type="InterPro" id="IPR013083">
    <property type="entry name" value="Znf_RING/FYVE/PHD"/>
</dbReference>
<dbReference type="GeneTree" id="ENSGT00940000159438"/>
<keyword evidence="2" id="KW-0963">Cytoplasm</keyword>
<accession>A0A8C6VXY4</accession>
<evidence type="ECO:0000256" key="2">
    <source>
        <dbReference type="ARBA" id="ARBA00022490"/>
    </source>
</evidence>
<evidence type="ECO:0000256" key="3">
    <source>
        <dbReference type="ARBA" id="ARBA00022553"/>
    </source>
</evidence>
<protein>
    <submittedName>
        <fullName evidence="14">FYVE, RhoGEF and PH domain containing 1</fullName>
    </submittedName>
</protein>
<dbReference type="Pfam" id="PF00169">
    <property type="entry name" value="PH"/>
    <property type="match status" value="1"/>
</dbReference>
<keyword evidence="9" id="KW-0206">Cytoskeleton</keyword>
<evidence type="ECO:0000256" key="8">
    <source>
        <dbReference type="ARBA" id="ARBA00022833"/>
    </source>
</evidence>
<dbReference type="GO" id="GO:0005085">
    <property type="term" value="F:guanyl-nucleotide exchange factor activity"/>
    <property type="evidence" value="ECO:0007669"/>
    <property type="project" value="UniProtKB-KW"/>
</dbReference>
<keyword evidence="3" id="KW-0597">Phosphoprotein</keyword>
<dbReference type="GO" id="GO:0008270">
    <property type="term" value="F:zinc ion binding"/>
    <property type="evidence" value="ECO:0007669"/>
    <property type="project" value="UniProtKB-KW"/>
</dbReference>
<dbReference type="CDD" id="cd15741">
    <property type="entry name" value="FYVE_FGD1_2_4"/>
    <property type="match status" value="1"/>
</dbReference>
<evidence type="ECO:0000256" key="10">
    <source>
        <dbReference type="PROSITE-ProRule" id="PRU00091"/>
    </source>
</evidence>
<evidence type="ECO:0000259" key="11">
    <source>
        <dbReference type="PROSITE" id="PS50003"/>
    </source>
</evidence>
<feature type="domain" description="FYVE-type" evidence="13">
    <location>
        <begin position="318"/>
        <end position="378"/>
    </location>
</feature>
<evidence type="ECO:0000256" key="5">
    <source>
        <dbReference type="ARBA" id="ARBA00022723"/>
    </source>
</evidence>
<feature type="domain" description="DH" evidence="12">
    <location>
        <begin position="46"/>
        <end position="206"/>
    </location>
</feature>
<keyword evidence="7 10" id="KW-0863">Zinc-finger</keyword>
<dbReference type="PANTHER" id="PTHR12673">
    <property type="entry name" value="FACIOGENITAL DYSPLASIA PROTEIN"/>
    <property type="match status" value="1"/>
</dbReference>
<dbReference type="SUPFAM" id="SSF50729">
    <property type="entry name" value="PH domain-like"/>
    <property type="match status" value="2"/>
</dbReference>
<evidence type="ECO:0000313" key="14">
    <source>
        <dbReference type="Ensembl" id="ENSNFUP00015048456.1"/>
    </source>
</evidence>
<keyword evidence="15" id="KW-1185">Reference proteome</keyword>
<keyword evidence="6" id="KW-0677">Repeat</keyword>
<evidence type="ECO:0000259" key="12">
    <source>
        <dbReference type="PROSITE" id="PS50010"/>
    </source>
</evidence>
<comment type="subcellular location">
    <subcellularLocation>
        <location evidence="1">Cytoplasm</location>
        <location evidence="1">Cytoskeleton</location>
    </subcellularLocation>
</comment>
<evidence type="ECO:0000313" key="15">
    <source>
        <dbReference type="Proteomes" id="UP000694548"/>
    </source>
</evidence>
<proteinExistence type="predicted"/>
<dbReference type="Gene3D" id="1.20.900.10">
    <property type="entry name" value="Dbl homology (DH) domain"/>
    <property type="match status" value="1"/>
</dbReference>
<reference evidence="14" key="2">
    <citation type="submission" date="2025-08" db="UniProtKB">
        <authorList>
            <consortium name="Ensembl"/>
        </authorList>
    </citation>
    <scope>IDENTIFICATION</scope>
</reference>